<dbReference type="AlphaFoldDB" id="A0A2U3QEL4"/>
<dbReference type="PANTHER" id="PTHR33279">
    <property type="entry name" value="SULFUR CARRIER PROTEIN YEDF-RELATED"/>
    <property type="match status" value="1"/>
</dbReference>
<dbReference type="InterPro" id="IPR001455">
    <property type="entry name" value="TusA-like"/>
</dbReference>
<dbReference type="InterPro" id="IPR036868">
    <property type="entry name" value="TusA-like_sf"/>
</dbReference>
<dbReference type="OrthoDB" id="9796234at2"/>
<accession>A0A2U3QEL4</accession>
<evidence type="ECO:0000256" key="1">
    <source>
        <dbReference type="ARBA" id="ARBA00008984"/>
    </source>
</evidence>
<comment type="similarity">
    <text evidence="1">Belongs to the sulfur carrier protein TusA family.</text>
</comment>
<dbReference type="SUPFAM" id="SSF64307">
    <property type="entry name" value="SirA-like"/>
    <property type="match status" value="1"/>
</dbReference>
<evidence type="ECO:0000259" key="2">
    <source>
        <dbReference type="PROSITE" id="PS01148"/>
    </source>
</evidence>
<keyword evidence="4" id="KW-1185">Reference proteome</keyword>
<gene>
    <name evidence="3" type="ORF">NBG4_1180001</name>
</gene>
<evidence type="ECO:0000313" key="3">
    <source>
        <dbReference type="EMBL" id="SPP99785.1"/>
    </source>
</evidence>
<sequence length="78" mass="8460">MGDIKADVVLDTKGMNCPMPVLKTKKAIDGLQSGQVLEVISTDAGSKSDIPALLKRLGHELVATKEEGNVFEFYIKKK</sequence>
<evidence type="ECO:0000313" key="4">
    <source>
        <dbReference type="Proteomes" id="UP000245125"/>
    </source>
</evidence>
<feature type="domain" description="UPF0033" evidence="2">
    <location>
        <begin position="10"/>
        <end position="34"/>
    </location>
</feature>
<proteinExistence type="inferred from homology"/>
<dbReference type="EMBL" id="OUUY01000022">
    <property type="protein sequence ID" value="SPP99785.1"/>
    <property type="molecule type" value="Genomic_DNA"/>
</dbReference>
<dbReference type="CDD" id="cd00291">
    <property type="entry name" value="SirA_YedF_YeeD"/>
    <property type="match status" value="1"/>
</dbReference>
<protein>
    <recommendedName>
        <fullName evidence="2">UPF0033 domain-containing protein</fullName>
    </recommendedName>
</protein>
<name>A0A2U3QEL4_9BACT</name>
<dbReference type="PANTHER" id="PTHR33279:SF6">
    <property type="entry name" value="SULFUR CARRIER PROTEIN YEDF-RELATED"/>
    <property type="match status" value="1"/>
</dbReference>
<organism evidence="3 4">
    <name type="scientific">Candidatus Sulfobium mesophilum</name>
    <dbReference type="NCBI Taxonomy" id="2016548"/>
    <lineage>
        <taxon>Bacteria</taxon>
        <taxon>Pseudomonadati</taxon>
        <taxon>Nitrospirota</taxon>
        <taxon>Nitrospiria</taxon>
        <taxon>Nitrospirales</taxon>
        <taxon>Nitrospiraceae</taxon>
        <taxon>Candidatus Sulfobium</taxon>
    </lineage>
</organism>
<reference evidence="4" key="1">
    <citation type="submission" date="2018-03" db="EMBL/GenBank/DDBJ databases">
        <authorList>
            <person name="Zecchin S."/>
        </authorList>
    </citation>
    <scope>NUCLEOTIDE SEQUENCE [LARGE SCALE GENOMIC DNA]</scope>
</reference>
<dbReference type="Proteomes" id="UP000245125">
    <property type="component" value="Unassembled WGS sequence"/>
</dbReference>
<dbReference type="Gene3D" id="3.30.110.40">
    <property type="entry name" value="TusA-like domain"/>
    <property type="match status" value="1"/>
</dbReference>
<dbReference type="PROSITE" id="PS01148">
    <property type="entry name" value="UPF0033"/>
    <property type="match status" value="1"/>
</dbReference>
<dbReference type="Pfam" id="PF01206">
    <property type="entry name" value="TusA"/>
    <property type="match status" value="1"/>
</dbReference>